<reference evidence="2" key="1">
    <citation type="submission" date="2015-04" db="EMBL/GenBank/DDBJ databases">
        <title>Physiological reanalysis, assessment of diazotrophy, and genome sequences of multiple isolates of Streptomyces thermoautotrophicus.</title>
        <authorList>
            <person name="MacKellar D.C."/>
            <person name="Lieber L."/>
            <person name="Norman J."/>
            <person name="Bolger A."/>
            <person name="Tobin C."/>
            <person name="Murray J.W."/>
            <person name="Chang R."/>
            <person name="Ford T."/>
            <person name="Nguyen P.Q."/>
            <person name="Woodward J."/>
            <person name="Permingeat H."/>
            <person name="Joshi N.S."/>
            <person name="Silver P.A."/>
            <person name="Usadel B."/>
            <person name="Rutherford A.W."/>
            <person name="Friesen M."/>
            <person name="Prell J."/>
        </authorList>
    </citation>
    <scope>NUCLEOTIDE SEQUENCE [LARGE SCALE GENOMIC DNA]</scope>
    <source>
        <strain evidence="2">H1</strain>
    </source>
</reference>
<keyword evidence="1" id="KW-0378">Hydrolase</keyword>
<sequence length="142" mass="15489">MNPGNLCGMDDSGTGIVVRRKGGPLRRLLSRLTSSYQELEAEELLQESQESGATPVVACPDRERVRVAGTLRTVTLRPRAGVPALEAELFDGSGTVMLVWLGRRQIAGIEPGRQLIVEGRIANIAGMRMIFNPKYELRPFGA</sequence>
<proteinExistence type="predicted"/>
<keyword evidence="2" id="KW-1185">Reference proteome</keyword>
<dbReference type="AlphaFoldDB" id="A0A132MUG9"/>
<dbReference type="InterPro" id="IPR016499">
    <property type="entry name" value="NucleicA-bd_Rv2694c_prd"/>
</dbReference>
<dbReference type="PIRSF" id="PIRSF006910">
    <property type="entry name" value="NA_bind_Rv2694c_prd"/>
    <property type="match status" value="1"/>
</dbReference>
<dbReference type="GO" id="GO:0004386">
    <property type="term" value="F:helicase activity"/>
    <property type="evidence" value="ECO:0007669"/>
    <property type="project" value="UniProtKB-KW"/>
</dbReference>
<protein>
    <submittedName>
        <fullName evidence="1">Nucleic acid binding OB-fold tRNA/helicase-type</fullName>
    </submittedName>
</protein>
<keyword evidence="1" id="KW-0067">ATP-binding</keyword>
<name>A0A132MUG9_9ACTN</name>
<dbReference type="InterPro" id="IPR012340">
    <property type="entry name" value="NA-bd_OB-fold"/>
</dbReference>
<dbReference type="PATRIC" id="fig|1469144.10.peg.2797"/>
<keyword evidence="1" id="KW-0547">Nucleotide-binding</keyword>
<evidence type="ECO:0000313" key="1">
    <source>
        <dbReference type="EMBL" id="KWX01555.1"/>
    </source>
</evidence>
<keyword evidence="1" id="KW-0347">Helicase</keyword>
<dbReference type="CDD" id="cd04488">
    <property type="entry name" value="RecG_wedge_OBF"/>
    <property type="match status" value="1"/>
</dbReference>
<dbReference type="Gene3D" id="2.40.50.140">
    <property type="entry name" value="Nucleic acid-binding proteins"/>
    <property type="match status" value="1"/>
</dbReference>
<gene>
    <name evidence="1" type="ORF">LI90_2587</name>
</gene>
<accession>A0A132MUG9</accession>
<comment type="caution">
    <text evidence="1">The sequence shown here is derived from an EMBL/GenBank/DDBJ whole genome shotgun (WGS) entry which is preliminary data.</text>
</comment>
<dbReference type="STRING" id="1469144.LI90_2587"/>
<dbReference type="Proteomes" id="UP000070188">
    <property type="component" value="Unassembled WGS sequence"/>
</dbReference>
<dbReference type="EMBL" id="LAXD01000001">
    <property type="protein sequence ID" value="KWX01555.1"/>
    <property type="molecule type" value="Genomic_DNA"/>
</dbReference>
<organism evidence="1 2">
    <name type="scientific">Carbonactinospora thermoautotrophica</name>
    <dbReference type="NCBI Taxonomy" id="1469144"/>
    <lineage>
        <taxon>Bacteria</taxon>
        <taxon>Bacillati</taxon>
        <taxon>Actinomycetota</taxon>
        <taxon>Actinomycetes</taxon>
        <taxon>Kitasatosporales</taxon>
        <taxon>Carbonactinosporaceae</taxon>
        <taxon>Carbonactinospora</taxon>
    </lineage>
</organism>
<evidence type="ECO:0000313" key="2">
    <source>
        <dbReference type="Proteomes" id="UP000070188"/>
    </source>
</evidence>